<feature type="region of interest" description="Disordered" evidence="6">
    <location>
        <begin position="215"/>
        <end position="258"/>
    </location>
</feature>
<dbReference type="Proteomes" id="UP000887575">
    <property type="component" value="Unassembled WGS sequence"/>
</dbReference>
<accession>A0AAF3J9H0</accession>
<feature type="compositionally biased region" description="Basic and acidic residues" evidence="6">
    <location>
        <begin position="215"/>
        <end position="226"/>
    </location>
</feature>
<evidence type="ECO:0000256" key="6">
    <source>
        <dbReference type="SAM" id="MobiDB-lite"/>
    </source>
</evidence>
<dbReference type="WBParaSite" id="MBELARI_LOCUS4871">
    <property type="protein sequence ID" value="MBELARI_LOCUS4871"/>
    <property type="gene ID" value="MBELARI_LOCUS4871"/>
</dbReference>
<dbReference type="PANTHER" id="PTHR13546:SF15">
    <property type="entry name" value="CCDC85"/>
    <property type="match status" value="1"/>
</dbReference>
<comment type="subcellular location">
    <subcellularLocation>
        <location evidence="1">Cell junction</location>
        <location evidence="1">Adherens junction</location>
    </subcellularLocation>
</comment>
<feature type="compositionally biased region" description="Low complexity" evidence="6">
    <location>
        <begin position="21"/>
        <end position="42"/>
    </location>
</feature>
<dbReference type="GO" id="GO:0005912">
    <property type="term" value="C:adherens junction"/>
    <property type="evidence" value="ECO:0007669"/>
    <property type="project" value="UniProtKB-SubCell"/>
</dbReference>
<feature type="coiled-coil region" evidence="5">
    <location>
        <begin position="171"/>
        <end position="198"/>
    </location>
</feature>
<dbReference type="AlphaFoldDB" id="A0AAF3J9H0"/>
<dbReference type="PANTHER" id="PTHR13546">
    <property type="entry name" value="RE60986P"/>
    <property type="match status" value="1"/>
</dbReference>
<evidence type="ECO:0000256" key="2">
    <source>
        <dbReference type="ARBA" id="ARBA00009052"/>
    </source>
</evidence>
<evidence type="ECO:0000256" key="1">
    <source>
        <dbReference type="ARBA" id="ARBA00004536"/>
    </source>
</evidence>
<feature type="region of interest" description="Disordered" evidence="6">
    <location>
        <begin position="17"/>
        <end position="42"/>
    </location>
</feature>
<dbReference type="Pfam" id="PF10226">
    <property type="entry name" value="CCDC85"/>
    <property type="match status" value="1"/>
</dbReference>
<proteinExistence type="inferred from homology"/>
<evidence type="ECO:0000313" key="8">
    <source>
        <dbReference type="WBParaSite" id="MBELARI_LOCUS4871"/>
    </source>
</evidence>
<protein>
    <submittedName>
        <fullName evidence="8">Uncharacterized protein</fullName>
    </submittedName>
</protein>
<comment type="similarity">
    <text evidence="2">Belongs to the CCDC85 family.</text>
</comment>
<evidence type="ECO:0000256" key="5">
    <source>
        <dbReference type="SAM" id="Coils"/>
    </source>
</evidence>
<sequence>MRPPLPGYVRHETAITSMIPGSSQSLDRGSSSRNFSNSNTSGSRASVYTVRYAVPYKQSVSPNGSSQRAPRYNENDLKAENLSYRVKILEDENNRLLQRQGEILTDSNRRVEMHVNEIKMLKNEVKMLNAQNKELRELCCFLDEDRKKSKQLGKEWHKLGKYTSHLMRQEVATYQRRLQGSEQREREMLRENEELRQLCLYLDEQRQMWMSHRKENDRLDEQRQRDEEELAESGCGGSERSSDSPPSESQKIEQFSLSIDSNKEDALRKLSDMLPQTSETFCGALASLRTQTEDRVIGYIQTLESRIKQLERLQQQDHQIWASSSDVASEEAEKTIIEREWTNGGDRTPVEGITQNINNPLMMISSTSTMTSSGTTYASWETDNESAVYVIGDEKEMDEKNETMRTLPVIREEDDLAKSREDPSDSPLPPKMGPLSLSTLSVGRLYGDFLDIPRRARAVSAEIQRTFYETERSASMDDAPRLLHLHQLSNGLDFDEQVSPKIVIKRHSFQGELIEYQSQV</sequence>
<keyword evidence="4 5" id="KW-0175">Coiled coil</keyword>
<feature type="coiled-coil region" evidence="5">
    <location>
        <begin position="79"/>
        <end position="138"/>
    </location>
</feature>
<evidence type="ECO:0000313" key="7">
    <source>
        <dbReference type="Proteomes" id="UP000887575"/>
    </source>
</evidence>
<dbReference type="InterPro" id="IPR019359">
    <property type="entry name" value="CCDC85"/>
</dbReference>
<evidence type="ECO:0000256" key="3">
    <source>
        <dbReference type="ARBA" id="ARBA00022949"/>
    </source>
</evidence>
<keyword evidence="3" id="KW-0965">Cell junction</keyword>
<organism evidence="7 8">
    <name type="scientific">Mesorhabditis belari</name>
    <dbReference type="NCBI Taxonomy" id="2138241"/>
    <lineage>
        <taxon>Eukaryota</taxon>
        <taxon>Metazoa</taxon>
        <taxon>Ecdysozoa</taxon>
        <taxon>Nematoda</taxon>
        <taxon>Chromadorea</taxon>
        <taxon>Rhabditida</taxon>
        <taxon>Rhabditina</taxon>
        <taxon>Rhabditomorpha</taxon>
        <taxon>Rhabditoidea</taxon>
        <taxon>Rhabditidae</taxon>
        <taxon>Mesorhabditinae</taxon>
        <taxon>Mesorhabditis</taxon>
    </lineage>
</organism>
<keyword evidence="7" id="KW-1185">Reference proteome</keyword>
<evidence type="ECO:0000256" key="4">
    <source>
        <dbReference type="ARBA" id="ARBA00023054"/>
    </source>
</evidence>
<name>A0AAF3J9H0_9BILA</name>
<reference evidence="8" key="1">
    <citation type="submission" date="2024-02" db="UniProtKB">
        <authorList>
            <consortium name="WormBaseParasite"/>
        </authorList>
    </citation>
    <scope>IDENTIFICATION</scope>
</reference>
<feature type="region of interest" description="Disordered" evidence="6">
    <location>
        <begin position="411"/>
        <end position="434"/>
    </location>
</feature>